<feature type="transmembrane region" description="Helical" evidence="6">
    <location>
        <begin position="197"/>
        <end position="225"/>
    </location>
</feature>
<proteinExistence type="predicted"/>
<dbReference type="EMBL" id="VFQX01000048">
    <property type="protein sequence ID" value="KAF0975015.1"/>
    <property type="molecule type" value="Genomic_DNA"/>
</dbReference>
<dbReference type="GO" id="GO:0015171">
    <property type="term" value="F:amino acid transmembrane transporter activity"/>
    <property type="evidence" value="ECO:0007669"/>
    <property type="project" value="TreeGrafter"/>
</dbReference>
<evidence type="ECO:0000313" key="7">
    <source>
        <dbReference type="EMBL" id="KAF0975015.1"/>
    </source>
</evidence>
<dbReference type="VEuPathDB" id="AmoebaDB:FDP41_005768"/>
<feature type="transmembrane region" description="Helical" evidence="6">
    <location>
        <begin position="525"/>
        <end position="543"/>
    </location>
</feature>
<evidence type="ECO:0000256" key="2">
    <source>
        <dbReference type="ARBA" id="ARBA00022692"/>
    </source>
</evidence>
<evidence type="ECO:0000256" key="3">
    <source>
        <dbReference type="ARBA" id="ARBA00022989"/>
    </source>
</evidence>
<dbReference type="PANTHER" id="PTHR43243">
    <property type="entry name" value="INNER MEMBRANE TRANSPORTER YGJI-RELATED"/>
    <property type="match status" value="1"/>
</dbReference>
<feature type="transmembrane region" description="Helical" evidence="6">
    <location>
        <begin position="255"/>
        <end position="278"/>
    </location>
</feature>
<feature type="transmembrane region" description="Helical" evidence="6">
    <location>
        <begin position="564"/>
        <end position="582"/>
    </location>
</feature>
<dbReference type="OMA" id="AGENMQL"/>
<dbReference type="PANTHER" id="PTHR43243:SF11">
    <property type="entry name" value="AMINO ACID PERMEASE_ SLC12A DOMAIN-CONTAINING PROTEIN"/>
    <property type="match status" value="1"/>
</dbReference>
<organism evidence="7 8">
    <name type="scientific">Naegleria fowleri</name>
    <name type="common">Brain eating amoeba</name>
    <dbReference type="NCBI Taxonomy" id="5763"/>
    <lineage>
        <taxon>Eukaryota</taxon>
        <taxon>Discoba</taxon>
        <taxon>Heterolobosea</taxon>
        <taxon>Tetramitia</taxon>
        <taxon>Eutetramitia</taxon>
        <taxon>Vahlkampfiidae</taxon>
        <taxon>Naegleria</taxon>
    </lineage>
</organism>
<dbReference type="GO" id="GO:0016020">
    <property type="term" value="C:membrane"/>
    <property type="evidence" value="ECO:0007669"/>
    <property type="project" value="UniProtKB-SubCell"/>
</dbReference>
<accession>A0A6A5BN65</accession>
<evidence type="ECO:0000256" key="6">
    <source>
        <dbReference type="SAM" id="Phobius"/>
    </source>
</evidence>
<keyword evidence="2 6" id="KW-0812">Transmembrane</keyword>
<sequence length="777" mass="86723">MPSSSSSFDHNYNNNNNFASPYHHQDTSITNGNYHDEHSALLGGSNNGFTPASTSDERGSINYYGQQEVQQMASSTTQSSFLQWNLKNSEGTFCEMQESEMLKEHEQALTEWELEQKNKTFYQRWCPSLDFMTSCFRGCRGSDENPIVDDGSAELHVQRADAKPQIVPESLKPKKGHKLGELFATAICGNDITSSCLYVIGVCISYAGIWAPICLLMVSFLLFLFRSIYAEVGSAITLNGASYTLLLNTTSKKTASLAACLTIISYIATAVVSGTSAIEYLKNIPYCEQIPLIPSTVILLGIFAFLNLIGISESAFAAAIIFVFHIASLSILTVYGFLYVSATNGFEMLQRNWQLSSASFSALGIAKSIFFGFGAAMLGVTGFESSANFIEQQKPGVFPKTLRNMWSLVSFFNPVLCFISLCALPLSQLSDPKQNASLLSQVGRASAGTWLQILLSFDAALVLSGGVLTAYVGIVGLVRQMAMDRALPSFFLQVNSFRKTNHFIIILFFVLCASMVTILNGDIDALSGVYTIAFLSVMMLFAMGDFLLKYKRGQIKRDRRAKKSVIVVAIIGVGTALLANILENPEYLKYFFIYYSICAITVLAMFWRVKIMKFIIYLVYSKLKEWNIAKSVTDKILKFLVKQAKEVNSQSFIYFAKNDAISMLNKAVLYVRENELTDWIKIVHVYKTPKSEEEHIEQQKLISRLRNDCKTLDEIYPRMRIDFVAIESEKGFGPDIIRLIESRFGIRKNLMFISCPSVKFKVSDLGGVRIITNDHQN</sequence>
<dbReference type="Gene3D" id="1.20.1740.10">
    <property type="entry name" value="Amino acid/polyamine transporter I"/>
    <property type="match status" value="1"/>
</dbReference>
<feature type="compositionally biased region" description="Low complexity" evidence="5">
    <location>
        <begin position="1"/>
        <end position="22"/>
    </location>
</feature>
<feature type="transmembrane region" description="Helical" evidence="6">
    <location>
        <begin position="459"/>
        <end position="479"/>
    </location>
</feature>
<dbReference type="VEuPathDB" id="AmoebaDB:NfTy_045290"/>
<keyword evidence="8" id="KW-1185">Reference proteome</keyword>
<feature type="region of interest" description="Disordered" evidence="5">
    <location>
        <begin position="1"/>
        <end position="59"/>
    </location>
</feature>
<evidence type="ECO:0000256" key="5">
    <source>
        <dbReference type="SAM" id="MobiDB-lite"/>
    </source>
</evidence>
<dbReference type="RefSeq" id="XP_044559728.1">
    <property type="nucleotide sequence ID" value="XM_044709328.1"/>
</dbReference>
<reference evidence="7 8" key="1">
    <citation type="journal article" date="2019" name="Sci. Rep.">
        <title>Nanopore sequencing improves the draft genome of the human pathogenic amoeba Naegleria fowleri.</title>
        <authorList>
            <person name="Liechti N."/>
            <person name="Schurch N."/>
            <person name="Bruggmann R."/>
            <person name="Wittwer M."/>
        </authorList>
    </citation>
    <scope>NUCLEOTIDE SEQUENCE [LARGE SCALE GENOMIC DNA]</scope>
    <source>
        <strain evidence="7 8">ATCC 30894</strain>
    </source>
</reference>
<feature type="transmembrane region" description="Helical" evidence="6">
    <location>
        <begin position="360"/>
        <end position="383"/>
    </location>
</feature>
<feature type="transmembrane region" description="Helical" evidence="6">
    <location>
        <begin position="500"/>
        <end position="519"/>
    </location>
</feature>
<feature type="transmembrane region" description="Helical" evidence="6">
    <location>
        <begin position="588"/>
        <end position="607"/>
    </location>
</feature>
<dbReference type="AlphaFoldDB" id="A0A6A5BN65"/>
<keyword evidence="4 6" id="KW-0472">Membrane</keyword>
<protein>
    <recommendedName>
        <fullName evidence="9">Amino acid permease/ SLC12A domain-containing protein</fullName>
    </recommendedName>
</protein>
<gene>
    <name evidence="7" type="ORF">FDP41_005768</name>
</gene>
<dbReference type="Pfam" id="PF13520">
    <property type="entry name" value="AA_permease_2"/>
    <property type="match status" value="1"/>
</dbReference>
<evidence type="ECO:0000313" key="8">
    <source>
        <dbReference type="Proteomes" id="UP000444721"/>
    </source>
</evidence>
<feature type="transmembrane region" description="Helical" evidence="6">
    <location>
        <begin position="290"/>
        <end position="309"/>
    </location>
</feature>
<comment type="caution">
    <text evidence="7">The sequence shown here is derived from an EMBL/GenBank/DDBJ whole genome shotgun (WGS) entry which is preliminary data.</text>
</comment>
<dbReference type="InterPro" id="IPR002293">
    <property type="entry name" value="AA/rel_permease1"/>
</dbReference>
<evidence type="ECO:0008006" key="9">
    <source>
        <dbReference type="Google" id="ProtNLM"/>
    </source>
</evidence>
<dbReference type="Proteomes" id="UP000444721">
    <property type="component" value="Unassembled WGS sequence"/>
</dbReference>
<feature type="transmembrane region" description="Helical" evidence="6">
    <location>
        <begin position="316"/>
        <end position="340"/>
    </location>
</feature>
<dbReference type="GeneID" id="68112986"/>
<dbReference type="VEuPathDB" id="AmoebaDB:NF0101910"/>
<comment type="subcellular location">
    <subcellularLocation>
        <location evidence="1">Membrane</location>
        <topology evidence="1">Multi-pass membrane protein</topology>
    </subcellularLocation>
</comment>
<evidence type="ECO:0000256" key="1">
    <source>
        <dbReference type="ARBA" id="ARBA00004141"/>
    </source>
</evidence>
<name>A0A6A5BN65_NAEFO</name>
<dbReference type="VEuPathDB" id="AmoebaDB:NfTy_045300"/>
<dbReference type="OrthoDB" id="1718410at2759"/>
<evidence type="ECO:0000256" key="4">
    <source>
        <dbReference type="ARBA" id="ARBA00023136"/>
    </source>
</evidence>
<keyword evidence="3 6" id="KW-1133">Transmembrane helix</keyword>
<feature type="transmembrane region" description="Helical" evidence="6">
    <location>
        <begin position="404"/>
        <end position="426"/>
    </location>
</feature>